<dbReference type="PROSITE" id="PS51257">
    <property type="entry name" value="PROKAR_LIPOPROTEIN"/>
    <property type="match status" value="1"/>
</dbReference>
<sequence length="248" mass="29037">MVKNLLIFLLVSLLLLSCKTANKNIYMLPTLHSIHKINANYDYRQLKEAVAEINPDIIAVEIRAEDISQDSLYLKKNYPYEMWMMKKWFPAKKIVGFDWLGSDIEGQFIPANYWKEISPIKKYEKALAEDSVYSAKKAKCEHFSTERLPILKTNSLAELLKSKDAQLTSDFYNCLNKSLEGSIHQRVPDFYAKRNDEILKNIREIISENKNKKILFLTGDDHYIFLKDKIEHRTIQDKIKTKKLKTNI</sequence>
<name>A0A1I3JFM3_9FLAO</name>
<reference evidence="2" key="1">
    <citation type="submission" date="2016-10" db="EMBL/GenBank/DDBJ databases">
        <authorList>
            <person name="Varghese N."/>
            <person name="Submissions S."/>
        </authorList>
    </citation>
    <scope>NUCLEOTIDE SEQUENCE [LARGE SCALE GENOMIC DNA]</scope>
    <source>
        <strain evidence="2">DSM 22251</strain>
    </source>
</reference>
<organism evidence="1 2">
    <name type="scientific">Kaistella treverensis</name>
    <dbReference type="NCBI Taxonomy" id="631455"/>
    <lineage>
        <taxon>Bacteria</taxon>
        <taxon>Pseudomonadati</taxon>
        <taxon>Bacteroidota</taxon>
        <taxon>Flavobacteriia</taxon>
        <taxon>Flavobacteriales</taxon>
        <taxon>Weeksellaceae</taxon>
        <taxon>Chryseobacterium group</taxon>
        <taxon>Kaistella</taxon>
    </lineage>
</organism>
<dbReference type="Proteomes" id="UP000242560">
    <property type="component" value="Unassembled WGS sequence"/>
</dbReference>
<evidence type="ECO:0000313" key="1">
    <source>
        <dbReference type="EMBL" id="SFI59071.1"/>
    </source>
</evidence>
<dbReference type="InterPro" id="IPR043749">
    <property type="entry name" value="DUF5694"/>
</dbReference>
<accession>A0A1I3JFM3</accession>
<dbReference type="AlphaFoldDB" id="A0A1I3JFM3"/>
<proteinExistence type="predicted"/>
<dbReference type="Pfam" id="PF18950">
    <property type="entry name" value="DUF5694"/>
    <property type="match status" value="1"/>
</dbReference>
<dbReference type="EMBL" id="FORQ01000001">
    <property type="protein sequence ID" value="SFI59071.1"/>
    <property type="molecule type" value="Genomic_DNA"/>
</dbReference>
<keyword evidence="2" id="KW-1185">Reference proteome</keyword>
<protein>
    <submittedName>
        <fullName evidence="1">Uncharacterized protein</fullName>
    </submittedName>
</protein>
<gene>
    <name evidence="1" type="ORF">SAMN05421638_0149</name>
</gene>
<evidence type="ECO:0000313" key="2">
    <source>
        <dbReference type="Proteomes" id="UP000242560"/>
    </source>
</evidence>